<feature type="binding site" evidence="14">
    <location>
        <position position="275"/>
    </location>
    <ligand>
        <name>Mg(2+)</name>
        <dbReference type="ChEBI" id="CHEBI:18420"/>
    </ligand>
</feature>
<keyword evidence="5" id="KW-0597">Phosphoprotein</keyword>
<evidence type="ECO:0000259" key="16">
    <source>
        <dbReference type="Pfam" id="PF02878"/>
    </source>
</evidence>
<comment type="similarity">
    <text evidence="3 11">Belongs to the phosphohexose mutase family.</text>
</comment>
<name>A0A875S7D4_EENNA</name>
<evidence type="ECO:0000256" key="10">
    <source>
        <dbReference type="ARBA" id="ARBA00032065"/>
    </source>
</evidence>
<protein>
    <recommendedName>
        <fullName evidence="4 11">Phosphoacetylglucosamine mutase</fullName>
        <shortName evidence="11">PAGM</shortName>
        <ecNumber evidence="4 11">5.4.2.3</ecNumber>
    </recommendedName>
    <alternativeName>
        <fullName evidence="10 11">Acetylglucosamine phosphomutase</fullName>
    </alternativeName>
    <alternativeName>
        <fullName evidence="9 11">N-acetylglucosamine-phosphate mutase</fullName>
    </alternativeName>
</protein>
<comment type="catalytic activity">
    <reaction evidence="1 11">
        <text>N-acetyl-alpha-D-glucosamine 1-phosphate = N-acetyl-D-glucosamine 6-phosphate</text>
        <dbReference type="Rhea" id="RHEA:23804"/>
        <dbReference type="ChEBI" id="CHEBI:57513"/>
        <dbReference type="ChEBI" id="CHEBI:57776"/>
        <dbReference type="EC" id="5.4.2.3"/>
    </reaction>
</comment>
<dbReference type="RefSeq" id="XP_038779184.1">
    <property type="nucleotide sequence ID" value="XM_038923256.1"/>
</dbReference>
<dbReference type="PANTHER" id="PTHR45955">
    <property type="entry name" value="PHOSPHOACETYLGLUCOSAMINE MUTASE"/>
    <property type="match status" value="1"/>
</dbReference>
<dbReference type="FunFam" id="3.40.120.10:FF:000013">
    <property type="entry name" value="Phosphoacetylglucosamine mutase"/>
    <property type="match status" value="1"/>
</dbReference>
<dbReference type="CDD" id="cd03086">
    <property type="entry name" value="PGM3"/>
    <property type="match status" value="1"/>
</dbReference>
<evidence type="ECO:0000313" key="19">
    <source>
        <dbReference type="EMBL" id="QPG75619.1"/>
    </source>
</evidence>
<evidence type="ECO:0000256" key="1">
    <source>
        <dbReference type="ARBA" id="ARBA00000558"/>
    </source>
</evidence>
<evidence type="ECO:0000256" key="2">
    <source>
        <dbReference type="ARBA" id="ARBA00004865"/>
    </source>
</evidence>
<evidence type="ECO:0000256" key="14">
    <source>
        <dbReference type="PIRSR" id="PIRSR016408-3"/>
    </source>
</evidence>
<dbReference type="InterPro" id="IPR016055">
    <property type="entry name" value="A-D-PHexomutase_a/b/a-I/II/III"/>
</dbReference>
<evidence type="ECO:0000256" key="5">
    <source>
        <dbReference type="ARBA" id="ARBA00022553"/>
    </source>
</evidence>
<dbReference type="InterPro" id="IPR036900">
    <property type="entry name" value="A-D-PHexomutase_C_sf"/>
</dbReference>
<dbReference type="GO" id="GO:0005975">
    <property type="term" value="P:carbohydrate metabolic process"/>
    <property type="evidence" value="ECO:0007669"/>
    <property type="project" value="InterPro"/>
</dbReference>
<feature type="binding site" evidence="14">
    <location>
        <position position="279"/>
    </location>
    <ligand>
        <name>Mg(2+)</name>
        <dbReference type="ChEBI" id="CHEBI:18420"/>
    </ligand>
</feature>
<feature type="domain" description="Phosphoacetylglucosamine mutase AMG1" evidence="18">
    <location>
        <begin position="175"/>
        <end position="282"/>
    </location>
</feature>
<dbReference type="InterPro" id="IPR049022">
    <property type="entry name" value="AMG1_III"/>
</dbReference>
<evidence type="ECO:0000256" key="12">
    <source>
        <dbReference type="PIRSR" id="PIRSR016408-1"/>
    </source>
</evidence>
<keyword evidence="20" id="KW-1185">Reference proteome</keyword>
<dbReference type="Pfam" id="PF02878">
    <property type="entry name" value="PGM_PMM_I"/>
    <property type="match status" value="2"/>
</dbReference>
<keyword evidence="7 11" id="KW-0460">Magnesium</keyword>
<dbReference type="EMBL" id="CP064814">
    <property type="protein sequence ID" value="QPG75619.1"/>
    <property type="molecule type" value="Genomic_DNA"/>
</dbReference>
<evidence type="ECO:0000259" key="17">
    <source>
        <dbReference type="Pfam" id="PF21404"/>
    </source>
</evidence>
<comment type="pathway">
    <text evidence="2 11">Nucleotide-sugar biosynthesis; UDP-N-acetyl-alpha-D-glucosamine biosynthesis; N-acetyl-alpha-D-glucosamine 1-phosphate from alpha-D-glucosamine 6-phosphate (route I): step 2/2.</text>
</comment>
<gene>
    <name evidence="19" type="ORF">FOA43_002976</name>
</gene>
<dbReference type="SUPFAM" id="SSF53738">
    <property type="entry name" value="Phosphoglucomutase, first 3 domains"/>
    <property type="match status" value="4"/>
</dbReference>
<dbReference type="GeneID" id="62196377"/>
<dbReference type="FunFam" id="3.30.310.50:FF:000003">
    <property type="entry name" value="Phosphoacetylglucosamine mutase"/>
    <property type="match status" value="1"/>
</dbReference>
<feature type="binding site" evidence="13">
    <location>
        <begin position="370"/>
        <end position="372"/>
    </location>
    <ligand>
        <name>substrate</name>
    </ligand>
</feature>
<dbReference type="AlphaFoldDB" id="A0A875S7D4"/>
<evidence type="ECO:0000256" key="3">
    <source>
        <dbReference type="ARBA" id="ARBA00010231"/>
    </source>
</evidence>
<dbReference type="InterPro" id="IPR016657">
    <property type="entry name" value="PAGM"/>
</dbReference>
<keyword evidence="6 11" id="KW-0479">Metal-binding</keyword>
<evidence type="ECO:0000313" key="20">
    <source>
        <dbReference type="Proteomes" id="UP000662931"/>
    </source>
</evidence>
<sequence length="529" mass="58316">MSLHSAFNKYPAPSGINYAYGTAGFRYFGDQLDSVAFKVGVIATLRSICLGGKTIGIVITASHNPPDQNGVKVVDPMGEMLPQSWEPFANQLANTKDWHQFNQLVQERLPENYLKSRDIVPMVVIARDTRQSGPRLVSAVIDGVNALNGHITDFGMLTTPQLHYITRCSNDGSFGVASEQGYYNKLIKTVTKILQINNYDCLDAVTVDTANGIGGDKLQKINALNHVMSFHVINGDTAHPLRLNVDCGADYVKTNQRLPHGVGNPIPDQLYASFDGDADRLVCYFMDKGGKFRLLDGDRIATLFASLIGGLLCHVKGIHVTTAIIQTAYSNGSSTEFIREKLGLPVYFTSTGVKHLHEKAIEFDVGIYFEANGHGTVVFSKKYLEELKKYEAKNSSEQVAVDTLILLVDLINQAVGDSISDLITVLVALKLMKKSVEKWGDDYSELANKLFKLKVADRFVFKTTDAERRLIEPVGVQEKIDEVVKRYSKGRSFVRASGTEDAVRVYSEAANEDDCTELGEKVCEIVKGI</sequence>
<keyword evidence="8 11" id="KW-0413">Isomerase</keyword>
<proteinExistence type="inferred from homology"/>
<evidence type="ECO:0000259" key="18">
    <source>
        <dbReference type="Pfam" id="PF21405"/>
    </source>
</evidence>
<dbReference type="InterPro" id="IPR005843">
    <property type="entry name" value="A-D-PHexomutase_C"/>
</dbReference>
<evidence type="ECO:0000256" key="7">
    <source>
        <dbReference type="ARBA" id="ARBA00022842"/>
    </source>
</evidence>
<comment type="cofactor">
    <cofactor evidence="11 14">
        <name>Mg(2+)</name>
        <dbReference type="ChEBI" id="CHEBI:18420"/>
    </cofactor>
    <text evidence="11 14">Binds 1 Mg(2+) ion per subunit.</text>
</comment>
<dbReference type="GO" id="GO:0006048">
    <property type="term" value="P:UDP-N-acetylglucosamine biosynthetic process"/>
    <property type="evidence" value="ECO:0007669"/>
    <property type="project" value="UniProtKB-UniRule"/>
</dbReference>
<feature type="binding site" evidence="13">
    <location>
        <begin position="495"/>
        <end position="499"/>
    </location>
    <ligand>
        <name>substrate</name>
    </ligand>
</feature>
<dbReference type="UniPathway" id="UPA00113">
    <property type="reaction ID" value="UER00530"/>
</dbReference>
<evidence type="ECO:0000256" key="6">
    <source>
        <dbReference type="ARBA" id="ARBA00022723"/>
    </source>
</evidence>
<dbReference type="Gene3D" id="3.30.310.50">
    <property type="entry name" value="Alpha-D-phosphohexomutase, C-terminal domain"/>
    <property type="match status" value="1"/>
</dbReference>
<dbReference type="Gene3D" id="3.40.120.10">
    <property type="entry name" value="Alpha-D-Glucose-1,6-Bisphosphate, subunit A, domain 3"/>
    <property type="match status" value="3"/>
</dbReference>
<dbReference type="OrthoDB" id="1928at2759"/>
<dbReference type="PROSITE" id="PS00710">
    <property type="entry name" value="PGM_PMM"/>
    <property type="match status" value="1"/>
</dbReference>
<feature type="binding site" description="via phosphate group" evidence="14">
    <location>
        <position position="62"/>
    </location>
    <ligand>
        <name>Mg(2+)</name>
        <dbReference type="ChEBI" id="CHEBI:18420"/>
    </ligand>
</feature>
<accession>A0A875S7D4</accession>
<dbReference type="PIRSF" id="PIRSF016408">
    <property type="entry name" value="PAGM"/>
    <property type="match status" value="1"/>
</dbReference>
<dbReference type="Pfam" id="PF21405">
    <property type="entry name" value="AMG1_II"/>
    <property type="match status" value="1"/>
</dbReference>
<feature type="domain" description="Phosphoacetylglucosamine mutase AMG1" evidence="17">
    <location>
        <begin position="296"/>
        <end position="432"/>
    </location>
</feature>
<feature type="domain" description="Alpha-D-phosphohexomutase alpha/beta/alpha" evidence="16">
    <location>
        <begin position="112"/>
        <end position="168"/>
    </location>
</feature>
<dbReference type="GO" id="GO:0004610">
    <property type="term" value="F:phosphoacetylglucosamine mutase activity"/>
    <property type="evidence" value="ECO:0007669"/>
    <property type="project" value="UniProtKB-UniRule"/>
</dbReference>
<dbReference type="SUPFAM" id="SSF55957">
    <property type="entry name" value="Phosphoglucomutase, C-terminal domain"/>
    <property type="match status" value="1"/>
</dbReference>
<dbReference type="InterPro" id="IPR049023">
    <property type="entry name" value="AMG1_II"/>
</dbReference>
<evidence type="ECO:0000256" key="13">
    <source>
        <dbReference type="PIRSR" id="PIRSR016408-2"/>
    </source>
</evidence>
<evidence type="ECO:0000256" key="11">
    <source>
        <dbReference type="PIRNR" id="PIRNR016408"/>
    </source>
</evidence>
<dbReference type="Pfam" id="PF21404">
    <property type="entry name" value="AMG1_III"/>
    <property type="match status" value="1"/>
</dbReference>
<evidence type="ECO:0000259" key="15">
    <source>
        <dbReference type="Pfam" id="PF00408"/>
    </source>
</evidence>
<dbReference type="Proteomes" id="UP000662931">
    <property type="component" value="Chromosome 3"/>
</dbReference>
<evidence type="ECO:0000256" key="4">
    <source>
        <dbReference type="ARBA" id="ARBA00012731"/>
    </source>
</evidence>
<feature type="active site" description="Phosphoserine intermediate" evidence="12">
    <location>
        <position position="62"/>
    </location>
</feature>
<dbReference type="InterPro" id="IPR016066">
    <property type="entry name" value="A-D-PHexomutase_CS"/>
</dbReference>
<feature type="binding site" evidence="14">
    <location>
        <position position="277"/>
    </location>
    <ligand>
        <name>Mg(2+)</name>
        <dbReference type="ChEBI" id="CHEBI:18420"/>
    </ligand>
</feature>
<dbReference type="InterPro" id="IPR005844">
    <property type="entry name" value="A-D-PHexomutase_a/b/a-I"/>
</dbReference>
<reference evidence="19" key="1">
    <citation type="submission" date="2020-10" db="EMBL/GenBank/DDBJ databases">
        <authorList>
            <person name="Roach M.J.R."/>
        </authorList>
    </citation>
    <scope>NUCLEOTIDE SEQUENCE</scope>
    <source>
        <strain evidence="19">CBS 1945</strain>
    </source>
</reference>
<evidence type="ECO:0000256" key="8">
    <source>
        <dbReference type="ARBA" id="ARBA00023235"/>
    </source>
</evidence>
<feature type="domain" description="Alpha-D-phosphohexomutase C-terminal" evidence="15">
    <location>
        <begin position="473"/>
        <end position="523"/>
    </location>
</feature>
<organism evidence="19 20">
    <name type="scientific">Eeniella nana</name>
    <name type="common">Yeast</name>
    <name type="synonym">Brettanomyces nanus</name>
    <dbReference type="NCBI Taxonomy" id="13502"/>
    <lineage>
        <taxon>Eukaryota</taxon>
        <taxon>Fungi</taxon>
        <taxon>Dikarya</taxon>
        <taxon>Ascomycota</taxon>
        <taxon>Saccharomycotina</taxon>
        <taxon>Pichiomycetes</taxon>
        <taxon>Pichiales</taxon>
        <taxon>Pichiaceae</taxon>
        <taxon>Brettanomyces</taxon>
    </lineage>
</organism>
<dbReference type="Pfam" id="PF00408">
    <property type="entry name" value="PGM_PMM_IV"/>
    <property type="match status" value="1"/>
</dbReference>
<feature type="domain" description="Alpha-D-phosphohexomutase alpha/beta/alpha" evidence="16">
    <location>
        <begin position="55"/>
        <end position="86"/>
    </location>
</feature>
<dbReference type="KEGG" id="bnn:FOA43_002976"/>
<feature type="binding site" evidence="13">
    <location>
        <position position="504"/>
    </location>
    <ligand>
        <name>substrate</name>
    </ligand>
</feature>
<dbReference type="EC" id="5.4.2.3" evidence="4 11"/>
<evidence type="ECO:0000256" key="9">
    <source>
        <dbReference type="ARBA" id="ARBA00031926"/>
    </source>
</evidence>
<dbReference type="GO" id="GO:0000287">
    <property type="term" value="F:magnesium ion binding"/>
    <property type="evidence" value="ECO:0007669"/>
    <property type="project" value="InterPro"/>
</dbReference>
<dbReference type="PANTHER" id="PTHR45955:SF1">
    <property type="entry name" value="PHOSPHOACETYLGLUCOSAMINE MUTASE"/>
    <property type="match status" value="1"/>
</dbReference>
<comment type="function">
    <text evidence="11">Catalyzes the conversion of GlcNAc-6-P into GlcNAc-1-P during the synthesis of uridine diphosphate/UDP-GlcNAc, which is a biosynthetic precursor of chitin and also supplies the amino sugars for N-linked oligosaccharides of glycoproteins.</text>
</comment>